<dbReference type="InterPro" id="IPR005151">
    <property type="entry name" value="Tail-specific_protease"/>
</dbReference>
<name>A0ABR3RB66_9PLEO</name>
<dbReference type="SUPFAM" id="SSF52096">
    <property type="entry name" value="ClpP/crotonase"/>
    <property type="match status" value="1"/>
</dbReference>
<evidence type="ECO:0008006" key="6">
    <source>
        <dbReference type="Google" id="ProtNLM"/>
    </source>
</evidence>
<keyword evidence="1" id="KW-0732">Signal</keyword>
<dbReference type="Proteomes" id="UP001521785">
    <property type="component" value="Unassembled WGS sequence"/>
</dbReference>
<evidence type="ECO:0000313" key="4">
    <source>
        <dbReference type="EMBL" id="KAL1601612.1"/>
    </source>
</evidence>
<dbReference type="InterPro" id="IPR056186">
    <property type="entry name" value="PDZ_CPAF-rel"/>
</dbReference>
<sequence length="734" mass="79424">MWHRIVVALVGLSTFAASSPVAPVDSLNRRQGTPTSDLPACAKVSVILNDYDENGPKPTGVPADIAYECLYSMPLNVTSAKAILFELPLYFNWQSTLDVLREPPAEYVEKVQPPVDLLAGLDDISARVDDGSITSEYGFGWELYKLVGAAHDGHFAYILDVIGQIFTFSRPLPLVSVSEDGSKLPAVFAYSDVLGVQFKNISYTPSAVVKINDREAAEFLEELSQQGSLQDRDALYNNLFYNLAQISLQTAGSGTGGFSGGGRGRFAPPGGNTTLEFANGTTRTIANTARTLVSFSNVTSGEDLRRKIVYDEGSTARPVRPSLNTRVSRATIPSTQAIVPPGYPAPVVAGPTNLINGFYIDGPGYENVAVLQVPSFVSSSFAEAPFQATSKKFLEKAWNEGKTKLVIDVQANGGGTILQGYDLFKQLFPALDPYGANRFRYNEALDLVGQAFSGSSYFDYHTDQTVDGKPFESWAQKVGPNVVDGHNYTALDRWNLTDIYVPFQAGINVTGSSNITRWKAQDIVLVTDGYCASTCSIFAELLTQQGGVKTIAMGGRSNANKIQAVGGVKGANVFQWGFVQTYASLAKQFNNTLQTSALKEYDVGKAVNRAYADGLNVRDAVRLGDDSGIALQFKYEEADCRLYYTPEMTVNAAAIWKAAADAQWSDSSKCIGNSGYYSPPNAKRAAQGKTTTLSPARGYQVHGVQALRQYEALEGSFSVETEYQRDAGDGFMQP</sequence>
<dbReference type="Pfam" id="PF03572">
    <property type="entry name" value="Peptidase_S41"/>
    <property type="match status" value="1"/>
</dbReference>
<dbReference type="Pfam" id="PF23658">
    <property type="entry name" value="PDZ_CPAF_rel"/>
    <property type="match status" value="1"/>
</dbReference>
<feature type="chain" id="PRO_5046460432" description="Tail specific protease domain-containing protein" evidence="1">
    <location>
        <begin position="19"/>
        <end position="734"/>
    </location>
</feature>
<protein>
    <recommendedName>
        <fullName evidence="6">Tail specific protease domain-containing protein</fullName>
    </recommendedName>
</protein>
<gene>
    <name evidence="4" type="ORF">SLS60_006527</name>
</gene>
<feature type="signal peptide" evidence="1">
    <location>
        <begin position="1"/>
        <end position="18"/>
    </location>
</feature>
<comment type="caution">
    <text evidence="4">The sequence shown here is derived from an EMBL/GenBank/DDBJ whole genome shotgun (WGS) entry which is preliminary data.</text>
</comment>
<feature type="domain" description="CPAF-like PDZ" evidence="3">
    <location>
        <begin position="167"/>
        <end position="295"/>
    </location>
</feature>
<dbReference type="InterPro" id="IPR052766">
    <property type="entry name" value="S41A_metabolite_peptidase"/>
</dbReference>
<organism evidence="4 5">
    <name type="scientific">Paraconiothyrium brasiliense</name>
    <dbReference type="NCBI Taxonomy" id="300254"/>
    <lineage>
        <taxon>Eukaryota</taxon>
        <taxon>Fungi</taxon>
        <taxon>Dikarya</taxon>
        <taxon>Ascomycota</taxon>
        <taxon>Pezizomycotina</taxon>
        <taxon>Dothideomycetes</taxon>
        <taxon>Pleosporomycetidae</taxon>
        <taxon>Pleosporales</taxon>
        <taxon>Massarineae</taxon>
        <taxon>Didymosphaeriaceae</taxon>
        <taxon>Paraconiothyrium</taxon>
    </lineage>
</organism>
<dbReference type="EMBL" id="JAKJXO020000008">
    <property type="protein sequence ID" value="KAL1601612.1"/>
    <property type="molecule type" value="Genomic_DNA"/>
</dbReference>
<reference evidence="4 5" key="1">
    <citation type="submission" date="2024-02" db="EMBL/GenBank/DDBJ databases">
        <title>De novo assembly and annotation of 12 fungi associated with fruit tree decline syndrome in Ontario, Canada.</title>
        <authorList>
            <person name="Sulman M."/>
            <person name="Ellouze W."/>
            <person name="Ilyukhin E."/>
        </authorList>
    </citation>
    <scope>NUCLEOTIDE SEQUENCE [LARGE SCALE GENOMIC DNA]</scope>
    <source>
        <strain evidence="4 5">M42-189</strain>
    </source>
</reference>
<dbReference type="PANTHER" id="PTHR37049:SF4">
    <property type="entry name" value="RHODANESE DOMAIN-CONTAINING PROTEIN"/>
    <property type="match status" value="1"/>
</dbReference>
<evidence type="ECO:0000256" key="1">
    <source>
        <dbReference type="SAM" id="SignalP"/>
    </source>
</evidence>
<keyword evidence="5" id="KW-1185">Reference proteome</keyword>
<dbReference type="Gene3D" id="3.90.226.10">
    <property type="entry name" value="2-enoyl-CoA Hydratase, Chain A, domain 1"/>
    <property type="match status" value="1"/>
</dbReference>
<proteinExistence type="predicted"/>
<evidence type="ECO:0000259" key="3">
    <source>
        <dbReference type="Pfam" id="PF23658"/>
    </source>
</evidence>
<accession>A0ABR3RB66</accession>
<evidence type="ECO:0000259" key="2">
    <source>
        <dbReference type="Pfam" id="PF03572"/>
    </source>
</evidence>
<dbReference type="InterPro" id="IPR029045">
    <property type="entry name" value="ClpP/crotonase-like_dom_sf"/>
</dbReference>
<feature type="domain" description="Tail specific protease" evidence="2">
    <location>
        <begin position="367"/>
        <end position="551"/>
    </location>
</feature>
<dbReference type="PANTHER" id="PTHR37049">
    <property type="entry name" value="PEPTIDASE S41 FAMILY PROTEIN"/>
    <property type="match status" value="1"/>
</dbReference>
<evidence type="ECO:0000313" key="5">
    <source>
        <dbReference type="Proteomes" id="UP001521785"/>
    </source>
</evidence>